<dbReference type="InterPro" id="IPR055316">
    <property type="entry name" value="RSP9"/>
</dbReference>
<dbReference type="InterPro" id="IPR006802">
    <property type="entry name" value="Radial_spoke"/>
</dbReference>
<evidence type="ECO:0000256" key="1">
    <source>
        <dbReference type="ARBA" id="ARBA00004611"/>
    </source>
</evidence>
<dbReference type="Pfam" id="PF04712">
    <property type="entry name" value="Radial_spoke"/>
    <property type="match status" value="1"/>
</dbReference>
<keyword evidence="12" id="KW-1185">Reference proteome</keyword>
<keyword evidence="6" id="KW-0206">Cytoskeleton</keyword>
<keyword evidence="4" id="KW-0282">Flagellum</keyword>
<evidence type="ECO:0000256" key="9">
    <source>
        <dbReference type="ARBA" id="ARBA00038319"/>
    </source>
</evidence>
<keyword evidence="3" id="KW-0970">Cilium biogenesis/degradation</keyword>
<dbReference type="PANTHER" id="PTHR22069:SF0">
    <property type="entry name" value="RADIAL SPOKE HEAD PROTEIN 9 HOMOLOG"/>
    <property type="match status" value="1"/>
</dbReference>
<dbReference type="OrthoDB" id="10258956at2759"/>
<reference evidence="11" key="1">
    <citation type="submission" date="2021-01" db="UniProtKB">
        <authorList>
            <consortium name="EnsemblMetazoa"/>
        </authorList>
    </citation>
    <scope>IDENTIFICATION</scope>
</reference>
<comment type="similarity">
    <text evidence="9">Belongs to the flagellar radial spoke RSP9 family.</text>
</comment>
<accession>A0A7M5USE7</accession>
<evidence type="ECO:0000256" key="6">
    <source>
        <dbReference type="ARBA" id="ARBA00023212"/>
    </source>
</evidence>
<evidence type="ECO:0000313" key="12">
    <source>
        <dbReference type="Proteomes" id="UP000594262"/>
    </source>
</evidence>
<proteinExistence type="inferred from homology"/>
<keyword evidence="7" id="KW-0966">Cell projection</keyword>
<dbReference type="Proteomes" id="UP000594262">
    <property type="component" value="Unplaced"/>
</dbReference>
<keyword evidence="2" id="KW-0963">Cytoplasm</keyword>
<keyword evidence="5" id="KW-0969">Cilium</keyword>
<evidence type="ECO:0000256" key="8">
    <source>
        <dbReference type="ARBA" id="ARBA00037822"/>
    </source>
</evidence>
<dbReference type="PANTHER" id="PTHR22069">
    <property type="entry name" value="MITOCHONDRIAL RIBOSOMAL PROTEIN S18"/>
    <property type="match status" value="1"/>
</dbReference>
<comment type="subcellular location">
    <subcellularLocation>
        <location evidence="8">Cell projection</location>
        <location evidence="8">Kinocilium</location>
    </subcellularLocation>
    <subcellularLocation>
        <location evidence="1">Cytoplasm</location>
        <location evidence="1">Cytoskeleton</location>
        <location evidence="1">Flagellum axoneme</location>
    </subcellularLocation>
</comment>
<evidence type="ECO:0000256" key="5">
    <source>
        <dbReference type="ARBA" id="ARBA00023069"/>
    </source>
</evidence>
<dbReference type="EnsemblMetazoa" id="CLYHEMT005094.1">
    <property type="protein sequence ID" value="CLYHEMP005094.1"/>
    <property type="gene ID" value="CLYHEMG005094"/>
</dbReference>
<dbReference type="GO" id="GO:0060091">
    <property type="term" value="C:kinocilium"/>
    <property type="evidence" value="ECO:0007669"/>
    <property type="project" value="UniProtKB-SubCell"/>
</dbReference>
<evidence type="ECO:0000256" key="7">
    <source>
        <dbReference type="ARBA" id="ARBA00023273"/>
    </source>
</evidence>
<evidence type="ECO:0000313" key="11">
    <source>
        <dbReference type="EnsemblMetazoa" id="CLYHEMP005094.1"/>
    </source>
</evidence>
<evidence type="ECO:0000256" key="10">
    <source>
        <dbReference type="ARBA" id="ARBA00041080"/>
    </source>
</evidence>
<dbReference type="GO" id="GO:0035082">
    <property type="term" value="P:axoneme assembly"/>
    <property type="evidence" value="ECO:0007669"/>
    <property type="project" value="InterPro"/>
</dbReference>
<evidence type="ECO:0000256" key="4">
    <source>
        <dbReference type="ARBA" id="ARBA00022846"/>
    </source>
</evidence>
<evidence type="ECO:0000256" key="2">
    <source>
        <dbReference type="ARBA" id="ARBA00022490"/>
    </source>
</evidence>
<organism evidence="11 12">
    <name type="scientific">Clytia hemisphaerica</name>
    <dbReference type="NCBI Taxonomy" id="252671"/>
    <lineage>
        <taxon>Eukaryota</taxon>
        <taxon>Metazoa</taxon>
        <taxon>Cnidaria</taxon>
        <taxon>Hydrozoa</taxon>
        <taxon>Hydroidolina</taxon>
        <taxon>Leptothecata</taxon>
        <taxon>Obeliida</taxon>
        <taxon>Clytiidae</taxon>
        <taxon>Clytia</taxon>
    </lineage>
</organism>
<dbReference type="GO" id="GO:0001534">
    <property type="term" value="C:radial spoke"/>
    <property type="evidence" value="ECO:0007669"/>
    <property type="project" value="InterPro"/>
</dbReference>
<dbReference type="GO" id="GO:0060294">
    <property type="term" value="P:cilium movement involved in cell motility"/>
    <property type="evidence" value="ECO:0007669"/>
    <property type="project" value="InterPro"/>
</dbReference>
<dbReference type="AlphaFoldDB" id="A0A7M5USE7"/>
<sequence length="275" mass="31391">MNSDSLNQNIDYVSSSGHILSVEQKAALQSSLVILKNQQKFKTVEFWGKVTGTKNEYFIVQGIGTDQIKDRKTLYSLDCIKWGLMPTPNEETRRKCTLIKGRFTGDPSHEYEHSEKNNDEELNEEEGNMIIVKEEDRLAIVVENICRDVSIVPRGAFLRTPLGEVIKNKAFEGLSSTEALRLTSYFHFRDPILLHQKTLLEQADLDKAIDFLDPIVTDIPVDGSWSIQAERGHSLIVIRSLHWLGFTFYHVPETNSYGYVYFGTGEKNLDLPFML</sequence>
<name>A0A7M5USE7_9CNID</name>
<dbReference type="RefSeq" id="XP_066934737.1">
    <property type="nucleotide sequence ID" value="XM_067078636.1"/>
</dbReference>
<protein>
    <recommendedName>
        <fullName evidence="10">Radial spoke head protein 9 homolog</fullName>
    </recommendedName>
</protein>
<dbReference type="GeneID" id="136822386"/>
<dbReference type="GO" id="GO:0044458">
    <property type="term" value="P:motile cilium assembly"/>
    <property type="evidence" value="ECO:0007669"/>
    <property type="project" value="TreeGrafter"/>
</dbReference>
<evidence type="ECO:0000256" key="3">
    <source>
        <dbReference type="ARBA" id="ARBA00022794"/>
    </source>
</evidence>